<evidence type="ECO:0000313" key="1">
    <source>
        <dbReference type="EMBL" id="MEX6688597.1"/>
    </source>
</evidence>
<evidence type="ECO:0008006" key="3">
    <source>
        <dbReference type="Google" id="ProtNLM"/>
    </source>
</evidence>
<dbReference type="PANTHER" id="PTHR41368">
    <property type="entry name" value="PROTEIN YGHO"/>
    <property type="match status" value="1"/>
</dbReference>
<dbReference type="Proteomes" id="UP001560573">
    <property type="component" value="Unassembled WGS sequence"/>
</dbReference>
<gene>
    <name evidence="1" type="ORF">QTN47_13875</name>
</gene>
<evidence type="ECO:0000313" key="2">
    <source>
        <dbReference type="Proteomes" id="UP001560573"/>
    </source>
</evidence>
<organism evidence="1 2">
    <name type="scientific">Danxiaibacter flavus</name>
    <dbReference type="NCBI Taxonomy" id="3049108"/>
    <lineage>
        <taxon>Bacteria</taxon>
        <taxon>Pseudomonadati</taxon>
        <taxon>Bacteroidota</taxon>
        <taxon>Chitinophagia</taxon>
        <taxon>Chitinophagales</taxon>
        <taxon>Chitinophagaceae</taxon>
        <taxon>Danxiaibacter</taxon>
    </lineage>
</organism>
<keyword evidence="2" id="KW-1185">Reference proteome</keyword>
<name>A0ABV3ZFG3_9BACT</name>
<sequence>MHLIEVNNAATAKEFNKVNVLMNAGNPNYIQPLDSEVNDAFDPEKNKSYKYGETKRWILKDDNGKLLGRIAAFTNSKYTNKGTEFNTGCVGFFDCVNDIAAATLLFDTAKAWLKSKGMEAMDGPVNYNDRDKWWGLMVEGFDVEPIYGMAFNPPYYQQLFETYGFRNYYDQYYYEMQVDAPLPPRFPERHAKFKAKPDYQARHIDLKQLEKHAREFATVYNAAWAQHGEAKEITEEQAMKLFKKMKPIIDERVIMFAYYKEEPIAMWINIPDLNQYFKHFNGKFGLLQKLRLLWMKKNGACKVFTGVAFGVVPKFQALGIDSFMIYEGALILQNKGWYNRYEMGWAGDWNPKMLNIYKNLGGTQSRHMVTYRYIFDNKYEFERHPVMEYK</sequence>
<comment type="caution">
    <text evidence="1">The sequence shown here is derived from an EMBL/GenBank/DDBJ whole genome shotgun (WGS) entry which is preliminary data.</text>
</comment>
<dbReference type="Gene3D" id="3.40.630.30">
    <property type="match status" value="1"/>
</dbReference>
<reference evidence="1 2" key="1">
    <citation type="submission" date="2023-07" db="EMBL/GenBank/DDBJ databases">
        <authorList>
            <person name="Lian W.-H."/>
        </authorList>
    </citation>
    <scope>NUCLEOTIDE SEQUENCE [LARGE SCALE GENOMIC DNA]</scope>
    <source>
        <strain evidence="1 2">SYSU DXS3180</strain>
    </source>
</reference>
<accession>A0ABV3ZFG3</accession>
<dbReference type="SUPFAM" id="SSF55729">
    <property type="entry name" value="Acyl-CoA N-acyltransferases (Nat)"/>
    <property type="match status" value="1"/>
</dbReference>
<dbReference type="EMBL" id="JAULBC010000004">
    <property type="protein sequence ID" value="MEX6688597.1"/>
    <property type="molecule type" value="Genomic_DNA"/>
</dbReference>
<proteinExistence type="predicted"/>
<dbReference type="RefSeq" id="WP_369330006.1">
    <property type="nucleotide sequence ID" value="NZ_JAULBC010000004.1"/>
</dbReference>
<dbReference type="InterPro" id="IPR016181">
    <property type="entry name" value="Acyl_CoA_acyltransferase"/>
</dbReference>
<protein>
    <recommendedName>
        <fullName evidence="3">N-acetyltransferase</fullName>
    </recommendedName>
</protein>
<dbReference type="InterPro" id="IPR039968">
    <property type="entry name" value="BcerS-like"/>
</dbReference>
<dbReference type="PANTHER" id="PTHR41368:SF1">
    <property type="entry name" value="PROTEIN YGHO"/>
    <property type="match status" value="1"/>
</dbReference>